<dbReference type="AlphaFoldDB" id="A0AAX6IFF2"/>
<reference evidence="2" key="2">
    <citation type="submission" date="2023-04" db="EMBL/GenBank/DDBJ databases">
        <authorList>
            <person name="Bruccoleri R.E."/>
            <person name="Oakeley E.J."/>
            <person name="Faust A.-M."/>
            <person name="Dessus-Babus S."/>
            <person name="Altorfer M."/>
            <person name="Burckhardt D."/>
            <person name="Oertli M."/>
            <person name="Naumann U."/>
            <person name="Petersen F."/>
            <person name="Wong J."/>
        </authorList>
    </citation>
    <scope>NUCLEOTIDE SEQUENCE</scope>
    <source>
        <strain evidence="2">GSM-AAB239-AS_SAM_17_03QT</strain>
        <tissue evidence="2">Leaf</tissue>
    </source>
</reference>
<dbReference type="Proteomes" id="UP001140949">
    <property type="component" value="Unassembled WGS sequence"/>
</dbReference>
<evidence type="ECO:0000313" key="2">
    <source>
        <dbReference type="EMBL" id="KAJ6851986.1"/>
    </source>
</evidence>
<dbReference type="InterPro" id="IPR004252">
    <property type="entry name" value="Probable_transposase_24"/>
</dbReference>
<gene>
    <name evidence="2" type="ORF">M6B38_257215</name>
</gene>
<evidence type="ECO:0000256" key="1">
    <source>
        <dbReference type="SAM" id="MobiDB-lite"/>
    </source>
</evidence>
<organism evidence="2 3">
    <name type="scientific">Iris pallida</name>
    <name type="common">Sweet iris</name>
    <dbReference type="NCBI Taxonomy" id="29817"/>
    <lineage>
        <taxon>Eukaryota</taxon>
        <taxon>Viridiplantae</taxon>
        <taxon>Streptophyta</taxon>
        <taxon>Embryophyta</taxon>
        <taxon>Tracheophyta</taxon>
        <taxon>Spermatophyta</taxon>
        <taxon>Magnoliopsida</taxon>
        <taxon>Liliopsida</taxon>
        <taxon>Asparagales</taxon>
        <taxon>Iridaceae</taxon>
        <taxon>Iridoideae</taxon>
        <taxon>Irideae</taxon>
        <taxon>Iris</taxon>
    </lineage>
</organism>
<reference evidence="2" key="1">
    <citation type="journal article" date="2023" name="GigaByte">
        <title>Genome assembly of the bearded iris, Iris pallida Lam.</title>
        <authorList>
            <person name="Bruccoleri R.E."/>
            <person name="Oakeley E.J."/>
            <person name="Faust A.M.E."/>
            <person name="Altorfer M."/>
            <person name="Dessus-Babus S."/>
            <person name="Burckhardt D."/>
            <person name="Oertli M."/>
            <person name="Naumann U."/>
            <person name="Petersen F."/>
            <person name="Wong J."/>
        </authorList>
    </citation>
    <scope>NUCLEOTIDE SEQUENCE</scope>
    <source>
        <strain evidence="2">GSM-AAB239-AS_SAM_17_03QT</strain>
    </source>
</reference>
<feature type="region of interest" description="Disordered" evidence="1">
    <location>
        <begin position="1"/>
        <end position="63"/>
    </location>
</feature>
<protein>
    <submittedName>
        <fullName evidence="2">Uncharacterized protein</fullName>
    </submittedName>
</protein>
<evidence type="ECO:0000313" key="3">
    <source>
        <dbReference type="Proteomes" id="UP001140949"/>
    </source>
</evidence>
<feature type="compositionally biased region" description="Low complexity" evidence="1">
    <location>
        <begin position="41"/>
        <end position="57"/>
    </location>
</feature>
<proteinExistence type="predicted"/>
<comment type="caution">
    <text evidence="2">The sequence shown here is derived from an EMBL/GenBank/DDBJ whole genome shotgun (WGS) entry which is preliminary data.</text>
</comment>
<dbReference type="Pfam" id="PF03004">
    <property type="entry name" value="Transposase_24"/>
    <property type="match status" value="1"/>
</dbReference>
<name>A0AAX6IFF2_IRIPA</name>
<sequence length="354" mass="39588">MTNRGRRCLRGGSSRPAPSTPDQLIGGASEDDIIMTDDGLSPQSTPSSVGGTPSSLPFGGTSSSLPSVSNIVPPVASSGANMYPGLMFLSNGAYYRRPGFLDPPTPPERPANETRIELWSDEKTFFPLRAGNELEDIIRGNFYGPYLNFRSIPEPKKYIWLDMLRKSYWWPDHREAEFKKCYKSIAGRRLADMVSDQKTFAALDGNKRKDWLKEEYWKKMQEDMAKPEYKTRSDRAKAARAKAGLHTGGSIPTAEHFRRMCEEATKAGLDTSSVDFPKIFERTHKRKKDGKLVDERATKAFKAYEKLESHASQAADQEGGPLVLVCYVCPLKEMTCGYRLLEEERAVACTVPGH</sequence>
<dbReference type="EMBL" id="JANAVB010001997">
    <property type="protein sequence ID" value="KAJ6851986.1"/>
    <property type="molecule type" value="Genomic_DNA"/>
</dbReference>
<accession>A0AAX6IFF2</accession>
<keyword evidence="3" id="KW-1185">Reference proteome</keyword>